<dbReference type="InterPro" id="IPR000653">
    <property type="entry name" value="DegT/StrS_aminotransferase"/>
</dbReference>
<dbReference type="Gene3D" id="3.40.640.10">
    <property type="entry name" value="Type I PLP-dependent aspartate aminotransferase-like (Major domain)"/>
    <property type="match status" value="1"/>
</dbReference>
<evidence type="ECO:0000256" key="4">
    <source>
        <dbReference type="RuleBase" id="RU004508"/>
    </source>
</evidence>
<protein>
    <submittedName>
        <fullName evidence="5">dTDP-4-amino-4,6-dideoxygalactose transaminase</fullName>
    </submittedName>
</protein>
<dbReference type="InterPro" id="IPR015424">
    <property type="entry name" value="PyrdxlP-dep_Trfase"/>
</dbReference>
<sequence>MDFIPLANPDIRESDINLVNDVLRSGMLVQGKYVEKLEQRFAEIVEVSNGIAVSNGTATMHLALRVLGIGPGDEVIVPAFSYVATANVVELVGATPVFVDIDINTFNIDTEKIEAKITKSTKAIIPVHEFGLSCDIEAVVEIARQYNLFVIEDAACAFGATQNGKSVGSFGDFGSFSLHPRKSITSGEGGIITTDNRGYAKNIGQLRNHGIEYVNGQMEFVAPGFNYRMTDFQAALAYGQSLRIEEIIQLKNTLAEVYLNEISNSDIKLPNIPHDRNHTWQTFHIVLGDKYEQQAVIRKLKDNNIGVNYGAQCIPATHYYQQKYGLNYTSLFPSAYRAYKSGIALPCYEKLNIEQVKYIANVINLL</sequence>
<feature type="active site" description="Proton acceptor" evidence="2">
    <location>
        <position position="182"/>
    </location>
</feature>
<dbReference type="EMBL" id="FOQO01000012">
    <property type="protein sequence ID" value="SFJ68518.1"/>
    <property type="molecule type" value="Genomic_DNA"/>
</dbReference>
<dbReference type="InterPro" id="IPR015421">
    <property type="entry name" value="PyrdxlP-dep_Trfase_major"/>
</dbReference>
<dbReference type="GO" id="GO:0000271">
    <property type="term" value="P:polysaccharide biosynthetic process"/>
    <property type="evidence" value="ECO:0007669"/>
    <property type="project" value="TreeGrafter"/>
</dbReference>
<dbReference type="RefSeq" id="WP_090630756.1">
    <property type="nucleotide sequence ID" value="NZ_FOQO01000012.1"/>
</dbReference>
<keyword evidence="6" id="KW-1185">Reference proteome</keyword>
<dbReference type="GO" id="GO:0008483">
    <property type="term" value="F:transaminase activity"/>
    <property type="evidence" value="ECO:0007669"/>
    <property type="project" value="TreeGrafter"/>
</dbReference>
<dbReference type="GO" id="GO:0030170">
    <property type="term" value="F:pyridoxal phosphate binding"/>
    <property type="evidence" value="ECO:0007669"/>
    <property type="project" value="TreeGrafter"/>
</dbReference>
<accession>A0A1I3TBG5</accession>
<evidence type="ECO:0000256" key="3">
    <source>
        <dbReference type="PIRSR" id="PIRSR000390-2"/>
    </source>
</evidence>
<comment type="similarity">
    <text evidence="1 4">Belongs to the DegT/DnrJ/EryC1 family.</text>
</comment>
<dbReference type="PIRSF" id="PIRSF000390">
    <property type="entry name" value="PLP_StrS"/>
    <property type="match status" value="1"/>
</dbReference>
<feature type="modified residue" description="N6-(pyridoxal phosphate)lysine" evidence="3">
    <location>
        <position position="182"/>
    </location>
</feature>
<dbReference type="SUPFAM" id="SSF53383">
    <property type="entry name" value="PLP-dependent transferases"/>
    <property type="match status" value="1"/>
</dbReference>
<keyword evidence="3 4" id="KW-0663">Pyridoxal phosphate</keyword>
<evidence type="ECO:0000256" key="2">
    <source>
        <dbReference type="PIRSR" id="PIRSR000390-1"/>
    </source>
</evidence>
<gene>
    <name evidence="5" type="ORF">SAMN05444682_112117</name>
</gene>
<dbReference type="Proteomes" id="UP000198670">
    <property type="component" value="Unassembled WGS sequence"/>
</dbReference>
<name>A0A1I3TBG5_9SPHI</name>
<dbReference type="Gene3D" id="3.90.1150.10">
    <property type="entry name" value="Aspartate Aminotransferase, domain 1"/>
    <property type="match status" value="1"/>
</dbReference>
<reference evidence="5 6" key="1">
    <citation type="submission" date="2016-10" db="EMBL/GenBank/DDBJ databases">
        <authorList>
            <person name="de Groot N.N."/>
        </authorList>
    </citation>
    <scope>NUCLEOTIDE SEQUENCE [LARGE SCALE GENOMIC DNA]</scope>
    <source>
        <strain evidence="5 6">RK1</strain>
    </source>
</reference>
<dbReference type="PANTHER" id="PTHR30244:SF34">
    <property type="entry name" value="DTDP-4-AMINO-4,6-DIDEOXYGALACTOSE TRANSAMINASE"/>
    <property type="match status" value="1"/>
</dbReference>
<dbReference type="AlphaFoldDB" id="A0A1I3TBG5"/>
<dbReference type="OrthoDB" id="9810913at2"/>
<dbReference type="InterPro" id="IPR015422">
    <property type="entry name" value="PyrdxlP-dep_Trfase_small"/>
</dbReference>
<evidence type="ECO:0000313" key="5">
    <source>
        <dbReference type="EMBL" id="SFJ68518.1"/>
    </source>
</evidence>
<evidence type="ECO:0000256" key="1">
    <source>
        <dbReference type="ARBA" id="ARBA00037999"/>
    </source>
</evidence>
<dbReference type="Pfam" id="PF01041">
    <property type="entry name" value="DegT_DnrJ_EryC1"/>
    <property type="match status" value="1"/>
</dbReference>
<dbReference type="CDD" id="cd00616">
    <property type="entry name" value="AHBA_syn"/>
    <property type="match status" value="1"/>
</dbReference>
<organism evidence="5 6">
    <name type="scientific">Parapedobacter indicus</name>
    <dbReference type="NCBI Taxonomy" id="1477437"/>
    <lineage>
        <taxon>Bacteria</taxon>
        <taxon>Pseudomonadati</taxon>
        <taxon>Bacteroidota</taxon>
        <taxon>Sphingobacteriia</taxon>
        <taxon>Sphingobacteriales</taxon>
        <taxon>Sphingobacteriaceae</taxon>
        <taxon>Parapedobacter</taxon>
    </lineage>
</organism>
<proteinExistence type="inferred from homology"/>
<evidence type="ECO:0000313" key="6">
    <source>
        <dbReference type="Proteomes" id="UP000198670"/>
    </source>
</evidence>
<dbReference type="STRING" id="1477437.SAMN05444682_112117"/>
<dbReference type="PANTHER" id="PTHR30244">
    <property type="entry name" value="TRANSAMINASE"/>
    <property type="match status" value="1"/>
</dbReference>